<keyword evidence="7" id="KW-0804">Transcription</keyword>
<dbReference type="SUPFAM" id="SSF47459">
    <property type="entry name" value="HLH, helix-loop-helix DNA-binding domain"/>
    <property type="match status" value="1"/>
</dbReference>
<sequence>MASRGPQPSAGVPSVPIPRACGSPSPGARFPGTDPGGGSSPVQSPAGCLPRNVLSERERRKRISLSCERLRALLPRFDGRREDMASVLEMSVQFLRMAGTVLPSGEQQAVLGPSQEDWHKWQLALGSQTPADASDPGTGAPGTMDLRSGTLDPRPESLPGPEAAPSLASLLLAADLPAERRGSELPGPGWAPDRGDYPDCDAGHQVRARVWSGGRAVLAAECQSRVVAGAPRGQRQ</sequence>
<feature type="domain" description="BHLH" evidence="10">
    <location>
        <begin position="47"/>
        <end position="98"/>
    </location>
</feature>
<feature type="region of interest" description="Disordered" evidence="9">
    <location>
        <begin position="1"/>
        <end position="55"/>
    </location>
</feature>
<dbReference type="GO" id="GO:0000978">
    <property type="term" value="F:RNA polymerase II cis-regulatory region sequence-specific DNA binding"/>
    <property type="evidence" value="ECO:0007669"/>
    <property type="project" value="TreeGrafter"/>
</dbReference>
<dbReference type="GO" id="GO:0030154">
    <property type="term" value="P:cell differentiation"/>
    <property type="evidence" value="ECO:0007669"/>
    <property type="project" value="UniProtKB-KW"/>
</dbReference>
<dbReference type="AlphaFoldDB" id="A0A7J7QYY5"/>
<evidence type="ECO:0000256" key="4">
    <source>
        <dbReference type="ARBA" id="ARBA00022871"/>
    </source>
</evidence>
<keyword evidence="3" id="KW-0221">Differentiation</keyword>
<evidence type="ECO:0000259" key="10">
    <source>
        <dbReference type="PROSITE" id="PS50888"/>
    </source>
</evidence>
<evidence type="ECO:0000256" key="9">
    <source>
        <dbReference type="SAM" id="MobiDB-lite"/>
    </source>
</evidence>
<dbReference type="InterPro" id="IPR011598">
    <property type="entry name" value="bHLH_dom"/>
</dbReference>
<keyword evidence="4" id="KW-0744">Spermatogenesis</keyword>
<keyword evidence="2" id="KW-0217">Developmental protein</keyword>
<evidence type="ECO:0000256" key="7">
    <source>
        <dbReference type="ARBA" id="ARBA00023163"/>
    </source>
</evidence>
<gene>
    <name evidence="11" type="ORF">mMyoMyo1_018125</name>
</gene>
<evidence type="ECO:0000256" key="8">
    <source>
        <dbReference type="ARBA" id="ARBA00023242"/>
    </source>
</evidence>
<dbReference type="Pfam" id="PF00010">
    <property type="entry name" value="HLH"/>
    <property type="match status" value="1"/>
</dbReference>
<evidence type="ECO:0000256" key="1">
    <source>
        <dbReference type="ARBA" id="ARBA00004123"/>
    </source>
</evidence>
<keyword evidence="5" id="KW-0805">Transcription regulation</keyword>
<accession>A0A7J7QYY5</accession>
<keyword evidence="6" id="KW-0238">DNA-binding</keyword>
<dbReference type="Gene3D" id="4.10.280.10">
    <property type="entry name" value="Helix-loop-helix DNA-binding domain"/>
    <property type="match status" value="1"/>
</dbReference>
<proteinExistence type="predicted"/>
<evidence type="ECO:0000256" key="2">
    <source>
        <dbReference type="ARBA" id="ARBA00022473"/>
    </source>
</evidence>
<dbReference type="PANTHER" id="PTHR15402">
    <property type="entry name" value="TRANSCRIPTION FACTOR-LIKE 5 PROTEIN"/>
    <property type="match status" value="1"/>
</dbReference>
<reference evidence="11 12" key="1">
    <citation type="journal article" date="2020" name="Nature">
        <title>Six reference-quality genomes reveal evolution of bat adaptations.</title>
        <authorList>
            <person name="Jebb D."/>
            <person name="Huang Z."/>
            <person name="Pippel M."/>
            <person name="Hughes G.M."/>
            <person name="Lavrichenko K."/>
            <person name="Devanna P."/>
            <person name="Winkler S."/>
            <person name="Jermiin L.S."/>
            <person name="Skirmuntt E.C."/>
            <person name="Katzourakis A."/>
            <person name="Burkitt-Gray L."/>
            <person name="Ray D.A."/>
            <person name="Sullivan K.A.M."/>
            <person name="Roscito J.G."/>
            <person name="Kirilenko B.M."/>
            <person name="Davalos L.M."/>
            <person name="Corthals A.P."/>
            <person name="Power M.L."/>
            <person name="Jones G."/>
            <person name="Ransome R.D."/>
            <person name="Dechmann D.K.N."/>
            <person name="Locatelli A.G."/>
            <person name="Puechmaille S.J."/>
            <person name="Fedrigo O."/>
            <person name="Jarvis E.D."/>
            <person name="Hiller M."/>
            <person name="Vernes S.C."/>
            <person name="Myers E.W."/>
            <person name="Teeling E.C."/>
        </authorList>
    </citation>
    <scope>NUCLEOTIDE SEQUENCE [LARGE SCALE GENOMIC DNA]</scope>
    <source>
        <strain evidence="11">MMyoMyo1</strain>
        <tissue evidence="11">Flight muscle</tissue>
    </source>
</reference>
<dbReference type="GO" id="GO:0000981">
    <property type="term" value="F:DNA-binding transcription factor activity, RNA polymerase II-specific"/>
    <property type="evidence" value="ECO:0007669"/>
    <property type="project" value="TreeGrafter"/>
</dbReference>
<dbReference type="GO" id="GO:0005634">
    <property type="term" value="C:nucleus"/>
    <property type="evidence" value="ECO:0007669"/>
    <property type="project" value="UniProtKB-SubCell"/>
</dbReference>
<protein>
    <submittedName>
        <fullName evidence="11">Spermatogenesis and oogenesis specific basic helix-loop-helix 1</fullName>
    </submittedName>
</protein>
<dbReference type="GO" id="GO:0046983">
    <property type="term" value="F:protein dimerization activity"/>
    <property type="evidence" value="ECO:0007669"/>
    <property type="project" value="InterPro"/>
</dbReference>
<comment type="subcellular location">
    <subcellularLocation>
        <location evidence="1">Nucleus</location>
    </subcellularLocation>
</comment>
<dbReference type="InterPro" id="IPR036638">
    <property type="entry name" value="HLH_DNA-bd_sf"/>
</dbReference>
<dbReference type="SMART" id="SM00353">
    <property type="entry name" value="HLH"/>
    <property type="match status" value="1"/>
</dbReference>
<name>A0A7J7QYY5_MYOMY</name>
<keyword evidence="12" id="KW-1185">Reference proteome</keyword>
<dbReference type="InterPro" id="IPR039583">
    <property type="entry name" value="TCFL5/SOLH1/2"/>
</dbReference>
<dbReference type="Proteomes" id="UP000527355">
    <property type="component" value="Unassembled WGS sequence"/>
</dbReference>
<evidence type="ECO:0000256" key="3">
    <source>
        <dbReference type="ARBA" id="ARBA00022782"/>
    </source>
</evidence>
<organism evidence="11 12">
    <name type="scientific">Myotis myotis</name>
    <name type="common">Greater mouse-eared bat</name>
    <name type="synonym">Vespertilio myotis</name>
    <dbReference type="NCBI Taxonomy" id="51298"/>
    <lineage>
        <taxon>Eukaryota</taxon>
        <taxon>Metazoa</taxon>
        <taxon>Chordata</taxon>
        <taxon>Craniata</taxon>
        <taxon>Vertebrata</taxon>
        <taxon>Euteleostomi</taxon>
        <taxon>Mammalia</taxon>
        <taxon>Eutheria</taxon>
        <taxon>Laurasiatheria</taxon>
        <taxon>Chiroptera</taxon>
        <taxon>Yangochiroptera</taxon>
        <taxon>Vespertilionidae</taxon>
        <taxon>Myotis</taxon>
    </lineage>
</organism>
<evidence type="ECO:0000256" key="6">
    <source>
        <dbReference type="ARBA" id="ARBA00023125"/>
    </source>
</evidence>
<dbReference type="VEuPathDB" id="HostDB:GeneID_118655256"/>
<dbReference type="CDD" id="cd18908">
    <property type="entry name" value="bHLH_SOHLH1_2"/>
    <property type="match status" value="1"/>
</dbReference>
<dbReference type="EMBL" id="JABWUV010000044">
    <property type="protein sequence ID" value="KAF6269144.1"/>
    <property type="molecule type" value="Genomic_DNA"/>
</dbReference>
<comment type="caution">
    <text evidence="11">The sequence shown here is derived from an EMBL/GenBank/DDBJ whole genome shotgun (WGS) entry which is preliminary data.</text>
</comment>
<keyword evidence="8" id="KW-0539">Nucleus</keyword>
<evidence type="ECO:0000313" key="11">
    <source>
        <dbReference type="EMBL" id="KAF6269144.1"/>
    </source>
</evidence>
<feature type="region of interest" description="Disordered" evidence="9">
    <location>
        <begin position="128"/>
        <end position="163"/>
    </location>
</feature>
<evidence type="ECO:0000313" key="12">
    <source>
        <dbReference type="Proteomes" id="UP000527355"/>
    </source>
</evidence>
<dbReference type="PROSITE" id="PS50888">
    <property type="entry name" value="BHLH"/>
    <property type="match status" value="1"/>
</dbReference>
<dbReference type="PANTHER" id="PTHR15402:SF4">
    <property type="entry name" value="SPERMATOGENESIS- AND OOGENESIS-SPECIFIC BASIC HELIX-LOOP-HELIX-CONTAINING PROTEIN 1"/>
    <property type="match status" value="1"/>
</dbReference>
<dbReference type="GO" id="GO:0007283">
    <property type="term" value="P:spermatogenesis"/>
    <property type="evidence" value="ECO:0007669"/>
    <property type="project" value="UniProtKB-KW"/>
</dbReference>
<evidence type="ECO:0000256" key="5">
    <source>
        <dbReference type="ARBA" id="ARBA00023015"/>
    </source>
</evidence>